<dbReference type="EMBL" id="BAAAQM010000030">
    <property type="protein sequence ID" value="GAA1982718.1"/>
    <property type="molecule type" value="Genomic_DNA"/>
</dbReference>
<sequence>MPGRRGLAVADVDPHDAASDIDTAVRLARPWRRTARGGLYAPHAAGDDPRSRRRDAF</sequence>
<protein>
    <submittedName>
        <fullName evidence="2">Uncharacterized protein</fullName>
    </submittedName>
</protein>
<dbReference type="Proteomes" id="UP001499854">
    <property type="component" value="Unassembled WGS sequence"/>
</dbReference>
<gene>
    <name evidence="2" type="ORF">GCM10009838_50360</name>
</gene>
<evidence type="ECO:0000313" key="2">
    <source>
        <dbReference type="EMBL" id="GAA1982718.1"/>
    </source>
</evidence>
<accession>A0ABN2S9C7</accession>
<proteinExistence type="predicted"/>
<evidence type="ECO:0000256" key="1">
    <source>
        <dbReference type="SAM" id="MobiDB-lite"/>
    </source>
</evidence>
<name>A0ABN2S9C7_9ACTN</name>
<reference evidence="3" key="1">
    <citation type="journal article" date="2019" name="Int. J. Syst. Evol. Microbiol.">
        <title>The Global Catalogue of Microorganisms (GCM) 10K type strain sequencing project: providing services to taxonomists for standard genome sequencing and annotation.</title>
        <authorList>
            <consortium name="The Broad Institute Genomics Platform"/>
            <consortium name="The Broad Institute Genome Sequencing Center for Infectious Disease"/>
            <person name="Wu L."/>
            <person name="Ma J."/>
        </authorList>
    </citation>
    <scope>NUCLEOTIDE SEQUENCE [LARGE SCALE GENOMIC DNA]</scope>
    <source>
        <strain evidence="3">JCM 16013</strain>
    </source>
</reference>
<keyword evidence="3" id="KW-1185">Reference proteome</keyword>
<comment type="caution">
    <text evidence="2">The sequence shown here is derived from an EMBL/GenBank/DDBJ whole genome shotgun (WGS) entry which is preliminary data.</text>
</comment>
<feature type="compositionally biased region" description="Basic and acidic residues" evidence="1">
    <location>
        <begin position="45"/>
        <end position="57"/>
    </location>
</feature>
<organism evidence="2 3">
    <name type="scientific">Catenulispora subtropica</name>
    <dbReference type="NCBI Taxonomy" id="450798"/>
    <lineage>
        <taxon>Bacteria</taxon>
        <taxon>Bacillati</taxon>
        <taxon>Actinomycetota</taxon>
        <taxon>Actinomycetes</taxon>
        <taxon>Catenulisporales</taxon>
        <taxon>Catenulisporaceae</taxon>
        <taxon>Catenulispora</taxon>
    </lineage>
</organism>
<evidence type="ECO:0000313" key="3">
    <source>
        <dbReference type="Proteomes" id="UP001499854"/>
    </source>
</evidence>
<dbReference type="RefSeq" id="WP_344659574.1">
    <property type="nucleotide sequence ID" value="NZ_BAAAQM010000030.1"/>
</dbReference>
<feature type="region of interest" description="Disordered" evidence="1">
    <location>
        <begin position="36"/>
        <end position="57"/>
    </location>
</feature>